<dbReference type="Proteomes" id="UP000671963">
    <property type="component" value="Segment"/>
</dbReference>
<reference evidence="2 3" key="1">
    <citation type="submission" date="2020-03" db="EMBL/GenBank/DDBJ databases">
        <title>Development of an integrated pest management strategy to control Xanthomonas campestris pv. campestris by using bacteriophages.</title>
        <authorList>
            <person name="Holtappels D."/>
            <person name="Rombouts S."/>
            <person name="Lavigne R."/>
            <person name="Wagemans J."/>
        </authorList>
    </citation>
    <scope>NUCLEOTIDE SEQUENCE [LARGE SCALE GENOMIC DNA]</scope>
</reference>
<sequence>MRPAYERMMDRVETIPECGCWIFTGAWDGGGYGQVSTKRGSSPAKSHRLSYEENNGKIPDGFEVCHRCDTPACVNPEHLFIGSRTDNMRDCSKKGRLSPKSLLNLKPGAAGYRGAGPLSEGELRKHVIFKQSTANRQPWQRP</sequence>
<dbReference type="Gene3D" id="3.90.75.10">
    <property type="entry name" value="Homing Intron 3 (I-ppo) Encoded Endonuclease, Chain A"/>
    <property type="match status" value="1"/>
</dbReference>
<dbReference type="InterPro" id="IPR044930">
    <property type="entry name" value="Homing_endonuclease_His-Me"/>
</dbReference>
<gene>
    <name evidence="2" type="ORF">XccvBFoX2_gp35c</name>
</gene>
<proteinExistence type="predicted"/>
<evidence type="ECO:0000313" key="3">
    <source>
        <dbReference type="Proteomes" id="UP000671963"/>
    </source>
</evidence>
<protein>
    <recommendedName>
        <fullName evidence="1">HNH nuclease domain-containing protein</fullName>
    </recommendedName>
</protein>
<name>A0A858NQK2_9CAUD</name>
<dbReference type="InterPro" id="IPR044925">
    <property type="entry name" value="His-Me_finger_sf"/>
</dbReference>
<dbReference type="Pfam" id="PF13392">
    <property type="entry name" value="HNH_3"/>
    <property type="match status" value="1"/>
</dbReference>
<dbReference type="SUPFAM" id="SSF54060">
    <property type="entry name" value="His-Me finger endonucleases"/>
    <property type="match status" value="1"/>
</dbReference>
<organism evidence="2 3">
    <name type="scientific">Xanthomonas phage FoX2</name>
    <dbReference type="NCBI Taxonomy" id="2723898"/>
    <lineage>
        <taxon>Viruses</taxon>
        <taxon>Duplodnaviria</taxon>
        <taxon>Heunggongvirae</taxon>
        <taxon>Uroviricota</taxon>
        <taxon>Caudoviricetes</taxon>
        <taxon>Foxunavirus</taxon>
        <taxon>Foxunavirus fox2</taxon>
    </lineage>
</organism>
<dbReference type="EMBL" id="MT161382">
    <property type="protein sequence ID" value="QJB21854.1"/>
    <property type="molecule type" value="Genomic_DNA"/>
</dbReference>
<dbReference type="InterPro" id="IPR003615">
    <property type="entry name" value="HNH_nuc"/>
</dbReference>
<feature type="domain" description="HNH nuclease" evidence="1">
    <location>
        <begin position="47"/>
        <end position="89"/>
    </location>
</feature>
<keyword evidence="3" id="KW-1185">Reference proteome</keyword>
<dbReference type="GO" id="GO:0004519">
    <property type="term" value="F:endonuclease activity"/>
    <property type="evidence" value="ECO:0007669"/>
    <property type="project" value="InterPro"/>
</dbReference>
<evidence type="ECO:0000259" key="1">
    <source>
        <dbReference type="Pfam" id="PF13392"/>
    </source>
</evidence>
<evidence type="ECO:0000313" key="2">
    <source>
        <dbReference type="EMBL" id="QJB21854.1"/>
    </source>
</evidence>
<accession>A0A858NQK2</accession>